<dbReference type="PROSITE" id="PS51257">
    <property type="entry name" value="PROKAR_LIPOPROTEIN"/>
    <property type="match status" value="1"/>
</dbReference>
<proteinExistence type="predicted"/>
<evidence type="ECO:0000256" key="1">
    <source>
        <dbReference type="SAM" id="SignalP"/>
    </source>
</evidence>
<dbReference type="OrthoDB" id="3787120at2"/>
<sequence>MSHAARRRLIAVSLTAVAGLSLTACGTSFGAQTNQVYQPAVGTNVRGQVESHNTLLVANRDGSATLSAAVVSNLKTDQTLTGVTVTDQQGKTLTVRKPKAPLTLPSRVLTTIGGEAPDSVFVVTSGAEPGDYVDVTYTFSDSSELVVDAPVVARAEHAAEYEDVAGGDGIVPKAVSGTGTE</sequence>
<keyword evidence="1" id="KW-0732">Signal</keyword>
<reference evidence="2 3" key="1">
    <citation type="submission" date="2018-08" db="EMBL/GenBank/DDBJ databases">
        <title>Aeromicrobium sp. M2KJ-4, whole genome shotgun sequence.</title>
        <authorList>
            <person name="Tuo L."/>
        </authorList>
    </citation>
    <scope>NUCLEOTIDE SEQUENCE [LARGE SCALE GENOMIC DNA]</scope>
    <source>
        <strain evidence="2 3">M2KJ-4</strain>
    </source>
</reference>
<feature type="chain" id="PRO_5038754108" description="Copper chaperone PCu(A)C" evidence="1">
    <location>
        <begin position="19"/>
        <end position="181"/>
    </location>
</feature>
<evidence type="ECO:0008006" key="4">
    <source>
        <dbReference type="Google" id="ProtNLM"/>
    </source>
</evidence>
<feature type="signal peptide" evidence="1">
    <location>
        <begin position="1"/>
        <end position="18"/>
    </location>
</feature>
<evidence type="ECO:0000313" key="3">
    <source>
        <dbReference type="Proteomes" id="UP000265581"/>
    </source>
</evidence>
<organism evidence="2 3">
    <name type="scientific">Aeromicrobium endophyticum</name>
    <dbReference type="NCBI Taxonomy" id="2292704"/>
    <lineage>
        <taxon>Bacteria</taxon>
        <taxon>Bacillati</taxon>
        <taxon>Actinomycetota</taxon>
        <taxon>Actinomycetes</taxon>
        <taxon>Propionibacteriales</taxon>
        <taxon>Nocardioidaceae</taxon>
        <taxon>Aeromicrobium</taxon>
    </lineage>
</organism>
<gene>
    <name evidence="2" type="ORF">DX116_09605</name>
</gene>
<keyword evidence="3" id="KW-1185">Reference proteome</keyword>
<dbReference type="AlphaFoldDB" id="A0A371PCV3"/>
<dbReference type="EMBL" id="QUBR01000001">
    <property type="protein sequence ID" value="REK73763.1"/>
    <property type="molecule type" value="Genomic_DNA"/>
</dbReference>
<accession>A0A371PCV3</accession>
<comment type="caution">
    <text evidence="2">The sequence shown here is derived from an EMBL/GenBank/DDBJ whole genome shotgun (WGS) entry which is preliminary data.</text>
</comment>
<protein>
    <recommendedName>
        <fullName evidence="4">Copper chaperone PCu(A)C</fullName>
    </recommendedName>
</protein>
<dbReference type="Proteomes" id="UP000265581">
    <property type="component" value="Unassembled WGS sequence"/>
</dbReference>
<evidence type="ECO:0000313" key="2">
    <source>
        <dbReference type="EMBL" id="REK73763.1"/>
    </source>
</evidence>
<name>A0A371PCV3_9ACTN</name>
<dbReference type="RefSeq" id="WP_119703873.1">
    <property type="nucleotide sequence ID" value="NZ_JBHSOI010000001.1"/>
</dbReference>